<name>A0A858SYU6_9RHOB</name>
<dbReference type="Proteomes" id="UP000503308">
    <property type="component" value="Chromosome"/>
</dbReference>
<evidence type="ECO:0000256" key="3">
    <source>
        <dbReference type="ARBA" id="ARBA00022989"/>
    </source>
</evidence>
<dbReference type="PANTHER" id="PTHR21016">
    <property type="entry name" value="BETA-AMYLOID BINDING PROTEIN-RELATED"/>
    <property type="match status" value="1"/>
</dbReference>
<keyword evidence="3 5" id="KW-1133">Transmembrane helix</keyword>
<gene>
    <name evidence="7" type="ORF">G3256_15335</name>
</gene>
<dbReference type="InterPro" id="IPR007829">
    <property type="entry name" value="TM2"/>
</dbReference>
<dbReference type="InterPro" id="IPR050932">
    <property type="entry name" value="TM2D1-3-like"/>
</dbReference>
<dbReference type="KEGG" id="rpon:G3256_15335"/>
<dbReference type="Pfam" id="PF05154">
    <property type="entry name" value="TM2"/>
    <property type="match status" value="1"/>
</dbReference>
<feature type="domain" description="TM2" evidence="6">
    <location>
        <begin position="12"/>
        <end position="60"/>
    </location>
</feature>
<evidence type="ECO:0000256" key="1">
    <source>
        <dbReference type="ARBA" id="ARBA00004141"/>
    </source>
</evidence>
<evidence type="ECO:0000313" key="8">
    <source>
        <dbReference type="Proteomes" id="UP000503308"/>
    </source>
</evidence>
<accession>A0A858SYU6</accession>
<keyword evidence="2 5" id="KW-0812">Transmembrane</keyword>
<protein>
    <submittedName>
        <fullName evidence="7">TM2 domain-containing protein</fullName>
    </submittedName>
</protein>
<feature type="transmembrane region" description="Helical" evidence="5">
    <location>
        <begin position="42"/>
        <end position="64"/>
    </location>
</feature>
<dbReference type="EMBL" id="CP048788">
    <property type="protein sequence ID" value="QJF53257.1"/>
    <property type="molecule type" value="Genomic_DNA"/>
</dbReference>
<evidence type="ECO:0000313" key="7">
    <source>
        <dbReference type="EMBL" id="QJF53257.1"/>
    </source>
</evidence>
<keyword evidence="4 5" id="KW-0472">Membrane</keyword>
<evidence type="ECO:0000256" key="5">
    <source>
        <dbReference type="SAM" id="Phobius"/>
    </source>
</evidence>
<evidence type="ECO:0000259" key="6">
    <source>
        <dbReference type="Pfam" id="PF05154"/>
    </source>
</evidence>
<dbReference type="PANTHER" id="PTHR21016:SF25">
    <property type="entry name" value="TM2 DOMAIN-CONTAINING PROTEIN DDB_G0277895-RELATED"/>
    <property type="match status" value="1"/>
</dbReference>
<dbReference type="AlphaFoldDB" id="A0A858SYU6"/>
<dbReference type="GO" id="GO:0016020">
    <property type="term" value="C:membrane"/>
    <property type="evidence" value="ECO:0007669"/>
    <property type="project" value="UniProtKB-SubCell"/>
</dbReference>
<keyword evidence="8" id="KW-1185">Reference proteome</keyword>
<organism evidence="7 8">
    <name type="scientific">Roseobacter ponti</name>
    <dbReference type="NCBI Taxonomy" id="1891787"/>
    <lineage>
        <taxon>Bacteria</taxon>
        <taxon>Pseudomonadati</taxon>
        <taxon>Pseudomonadota</taxon>
        <taxon>Alphaproteobacteria</taxon>
        <taxon>Rhodobacterales</taxon>
        <taxon>Roseobacteraceae</taxon>
        <taxon>Roseobacter</taxon>
    </lineage>
</organism>
<evidence type="ECO:0000256" key="4">
    <source>
        <dbReference type="ARBA" id="ARBA00023136"/>
    </source>
</evidence>
<feature type="transmembrane region" description="Helical" evidence="5">
    <location>
        <begin position="15"/>
        <end position="35"/>
    </location>
</feature>
<reference evidence="7 8" key="1">
    <citation type="submission" date="2020-02" db="EMBL/GenBank/DDBJ databases">
        <title>Genome sequence of Roseobacter ponti.</title>
        <authorList>
            <person name="Hollensteiner J."/>
            <person name="Schneider D."/>
            <person name="Poehlein A."/>
            <person name="Daniel R."/>
        </authorList>
    </citation>
    <scope>NUCLEOTIDE SEQUENCE [LARGE SCALE GENOMIC DNA]</scope>
    <source>
        <strain evidence="7 8">DSM 106830</strain>
    </source>
</reference>
<comment type="subcellular location">
    <subcellularLocation>
        <location evidence="1">Membrane</location>
        <topology evidence="1">Multi-pass membrane protein</topology>
    </subcellularLocation>
</comment>
<evidence type="ECO:0000256" key="2">
    <source>
        <dbReference type="ARBA" id="ARBA00022692"/>
    </source>
</evidence>
<proteinExistence type="predicted"/>
<sequence>MSDNSPPVEQSDKSFVAAVLLCFFLGPLGVHRFYLGKIGTGILCLVTLGGLGIWTLIDFVRLVVGSMKDKNGLPLRR</sequence>